<dbReference type="InterPro" id="IPR001537">
    <property type="entry name" value="SpoU_MeTrfase"/>
</dbReference>
<dbReference type="EMBL" id="CAJNNV010007802">
    <property type="protein sequence ID" value="CAE8595383.1"/>
    <property type="molecule type" value="Genomic_DNA"/>
</dbReference>
<dbReference type="GO" id="GO:0002938">
    <property type="term" value="P:tRNA guanine ribose methylation"/>
    <property type="evidence" value="ECO:0007669"/>
    <property type="project" value="TreeGrafter"/>
</dbReference>
<keyword evidence="1" id="KW-0694">RNA-binding</keyword>
<organism evidence="6 7">
    <name type="scientific">Polarella glacialis</name>
    <name type="common">Dinoflagellate</name>
    <dbReference type="NCBI Taxonomy" id="89957"/>
    <lineage>
        <taxon>Eukaryota</taxon>
        <taxon>Sar</taxon>
        <taxon>Alveolata</taxon>
        <taxon>Dinophyceae</taxon>
        <taxon>Suessiales</taxon>
        <taxon>Suessiaceae</taxon>
        <taxon>Polarella</taxon>
    </lineage>
</organism>
<dbReference type="PANTHER" id="PTHR43453:SF3">
    <property type="entry name" value="TRNA_RRNA METHYLTRANSFERASE SPOU TYPE DOMAIN-CONTAINING PROTEIN"/>
    <property type="match status" value="1"/>
</dbReference>
<evidence type="ECO:0000313" key="7">
    <source>
        <dbReference type="Proteomes" id="UP000654075"/>
    </source>
</evidence>
<comment type="caution">
    <text evidence="6">The sequence shown here is derived from an EMBL/GenBank/DDBJ whole genome shotgun (WGS) entry which is preliminary data.</text>
</comment>
<dbReference type="Pfam" id="PF00588">
    <property type="entry name" value="SpoU_methylase"/>
    <property type="match status" value="1"/>
</dbReference>
<evidence type="ECO:0000256" key="3">
    <source>
        <dbReference type="ARBA" id="ARBA00022679"/>
    </source>
</evidence>
<name>A0A813E0H5_POLGL</name>
<keyword evidence="1" id="KW-0820">tRNA-binding</keyword>
<dbReference type="Proteomes" id="UP000654075">
    <property type="component" value="Unassembled WGS sequence"/>
</dbReference>
<feature type="compositionally biased region" description="Polar residues" evidence="4">
    <location>
        <begin position="363"/>
        <end position="373"/>
    </location>
</feature>
<dbReference type="InterPro" id="IPR029026">
    <property type="entry name" value="tRNA_m1G_MTases_N"/>
</dbReference>
<evidence type="ECO:0000256" key="4">
    <source>
        <dbReference type="SAM" id="MobiDB-lite"/>
    </source>
</evidence>
<proteinExistence type="predicted"/>
<evidence type="ECO:0000259" key="5">
    <source>
        <dbReference type="Pfam" id="PF00588"/>
    </source>
</evidence>
<dbReference type="InterPro" id="IPR029028">
    <property type="entry name" value="Alpha/beta_knot_MTases"/>
</dbReference>
<reference evidence="6" key="1">
    <citation type="submission" date="2021-02" db="EMBL/GenBank/DDBJ databases">
        <authorList>
            <person name="Dougan E. K."/>
            <person name="Rhodes N."/>
            <person name="Thang M."/>
            <person name="Chan C."/>
        </authorList>
    </citation>
    <scope>NUCLEOTIDE SEQUENCE</scope>
</reference>
<dbReference type="GO" id="GO:0000049">
    <property type="term" value="F:tRNA binding"/>
    <property type="evidence" value="ECO:0007669"/>
    <property type="project" value="UniProtKB-KW"/>
</dbReference>
<dbReference type="Gene3D" id="3.40.1280.10">
    <property type="match status" value="1"/>
</dbReference>
<dbReference type="GO" id="GO:0008173">
    <property type="term" value="F:RNA methyltransferase activity"/>
    <property type="evidence" value="ECO:0007669"/>
    <property type="project" value="InterPro"/>
</dbReference>
<protein>
    <recommendedName>
        <fullName evidence="5">tRNA/rRNA methyltransferase SpoU type domain-containing protein</fullName>
    </recommendedName>
</protein>
<keyword evidence="2" id="KW-0489">Methyltransferase</keyword>
<dbReference type="OrthoDB" id="241340at2759"/>
<sequence length="373" mass="41130">MDLLRDGLLVTAGVLGTLLLTACLRRRDGPRGLRMAAPVPVEQLAPMDLEDQNDANRLARRIEAVLRRRTGRVLVVLERLCNGHNYSAVLRTCEALGIQHVWLIEPPEGDDLFEAAKLRRFRHQQAFVSDQAAKEAVRQPSDASVQVGSRRWRRLEEAKTGWTEDASMDEHHASAARGAARFLSIREFASTSECIEALRADERTIWATDLAQGAEVLAFGAPWLQSGSSMPPRLALVLGTESTGVSTEMLSAADQRIYLPQNGFSDSLNVSVASALALQTLLLLYGPLACGDLMNESPAEEIATLRDKWASEVARDEAMLEHVRAALASGVKPLDDIRRCDAFRAHAGRTRAERRLLHRQSKEASQCTLEPKL</sequence>
<dbReference type="CDD" id="cd18092">
    <property type="entry name" value="SpoU-like_TrmH"/>
    <property type="match status" value="1"/>
</dbReference>
<keyword evidence="7" id="KW-1185">Reference proteome</keyword>
<evidence type="ECO:0000256" key="2">
    <source>
        <dbReference type="ARBA" id="ARBA00022603"/>
    </source>
</evidence>
<dbReference type="PROSITE" id="PS51257">
    <property type="entry name" value="PROKAR_LIPOPROTEIN"/>
    <property type="match status" value="1"/>
</dbReference>
<dbReference type="AlphaFoldDB" id="A0A813E0H5"/>
<evidence type="ECO:0000313" key="6">
    <source>
        <dbReference type="EMBL" id="CAE8595383.1"/>
    </source>
</evidence>
<evidence type="ECO:0000256" key="1">
    <source>
        <dbReference type="ARBA" id="ARBA00022555"/>
    </source>
</evidence>
<gene>
    <name evidence="6" type="ORF">PGLA1383_LOCUS13896</name>
</gene>
<feature type="domain" description="tRNA/rRNA methyltransferase SpoU type" evidence="5">
    <location>
        <begin position="168"/>
        <end position="278"/>
    </location>
</feature>
<keyword evidence="3" id="KW-0808">Transferase</keyword>
<dbReference type="SUPFAM" id="SSF75217">
    <property type="entry name" value="alpha/beta knot"/>
    <property type="match status" value="2"/>
</dbReference>
<accession>A0A813E0H5</accession>
<dbReference type="OMA" id="NEFTTIR"/>
<feature type="region of interest" description="Disordered" evidence="4">
    <location>
        <begin position="354"/>
        <end position="373"/>
    </location>
</feature>
<dbReference type="InterPro" id="IPR033671">
    <property type="entry name" value="TrmH"/>
</dbReference>
<dbReference type="PANTHER" id="PTHR43453">
    <property type="entry name" value="RRNA METHYLASE-LIKE"/>
    <property type="match status" value="1"/>
</dbReference>